<organism evidence="1 2">
    <name type="scientific">Aphis craccivora</name>
    <name type="common">Cowpea aphid</name>
    <dbReference type="NCBI Taxonomy" id="307492"/>
    <lineage>
        <taxon>Eukaryota</taxon>
        <taxon>Metazoa</taxon>
        <taxon>Ecdysozoa</taxon>
        <taxon>Arthropoda</taxon>
        <taxon>Hexapoda</taxon>
        <taxon>Insecta</taxon>
        <taxon>Pterygota</taxon>
        <taxon>Neoptera</taxon>
        <taxon>Paraneoptera</taxon>
        <taxon>Hemiptera</taxon>
        <taxon>Sternorrhyncha</taxon>
        <taxon>Aphidomorpha</taxon>
        <taxon>Aphidoidea</taxon>
        <taxon>Aphididae</taxon>
        <taxon>Aphidini</taxon>
        <taxon>Aphis</taxon>
        <taxon>Aphis</taxon>
    </lineage>
</organism>
<dbReference type="AlphaFoldDB" id="A0A6G0ZQC3"/>
<evidence type="ECO:0000313" key="1">
    <source>
        <dbReference type="EMBL" id="KAF0773790.1"/>
    </source>
</evidence>
<keyword evidence="2" id="KW-1185">Reference proteome</keyword>
<evidence type="ECO:0000313" key="2">
    <source>
        <dbReference type="Proteomes" id="UP000478052"/>
    </source>
</evidence>
<comment type="caution">
    <text evidence="1">The sequence shown here is derived from an EMBL/GenBank/DDBJ whole genome shotgun (WGS) entry which is preliminary data.</text>
</comment>
<dbReference type="Proteomes" id="UP000478052">
    <property type="component" value="Unassembled WGS sequence"/>
</dbReference>
<name>A0A6G0ZQC3_APHCR</name>
<protein>
    <submittedName>
        <fullName evidence="1">Uncharacterized protein</fullName>
    </submittedName>
</protein>
<sequence length="73" mass="7983">MVAAAVDLNSSALVSDMSTRRRCWSSSISFDSWPVLVASSRCLLRTTRTTSSEERPLLSFSPLATPETQTICT</sequence>
<gene>
    <name evidence="1" type="ORF">FWK35_00000113</name>
</gene>
<proteinExistence type="predicted"/>
<accession>A0A6G0ZQC3</accession>
<dbReference type="EMBL" id="VUJU01000030">
    <property type="protein sequence ID" value="KAF0773790.1"/>
    <property type="molecule type" value="Genomic_DNA"/>
</dbReference>
<reference evidence="1 2" key="1">
    <citation type="submission" date="2019-08" db="EMBL/GenBank/DDBJ databases">
        <title>Whole genome of Aphis craccivora.</title>
        <authorList>
            <person name="Voronova N.V."/>
            <person name="Shulinski R.S."/>
            <person name="Bandarenka Y.V."/>
            <person name="Zhorov D.G."/>
            <person name="Warner D."/>
        </authorList>
    </citation>
    <scope>NUCLEOTIDE SEQUENCE [LARGE SCALE GENOMIC DNA]</scope>
    <source>
        <strain evidence="1">180601</strain>
        <tissue evidence="1">Whole Body</tissue>
    </source>
</reference>